<keyword evidence="6" id="KW-1185">Reference proteome</keyword>
<reference evidence="5" key="1">
    <citation type="submission" date="2022-11" db="EMBL/GenBank/DDBJ databases">
        <title>Minimal conservation of predation-associated metabolite biosynthetic gene clusters underscores biosynthetic potential of Myxococcota including descriptions for ten novel species: Archangium lansinium sp. nov., Myxococcus landrumus sp. nov., Nannocystis bai.</title>
        <authorList>
            <person name="Ahearne A."/>
            <person name="Stevens C."/>
            <person name="Phillips K."/>
        </authorList>
    </citation>
    <scope>NUCLEOTIDE SEQUENCE</scope>
    <source>
        <strain evidence="5">Na p29</strain>
    </source>
</reference>
<accession>A0A9X3ESS2</accession>
<keyword evidence="3" id="KW-0804">Transcription</keyword>
<dbReference type="EMBL" id="JAPNKE010000002">
    <property type="protein sequence ID" value="MCY1009649.1"/>
    <property type="molecule type" value="Genomic_DNA"/>
</dbReference>
<dbReference type="PRINTS" id="PR00032">
    <property type="entry name" value="HTHARAC"/>
</dbReference>
<evidence type="ECO:0000256" key="3">
    <source>
        <dbReference type="ARBA" id="ARBA00023163"/>
    </source>
</evidence>
<dbReference type="GO" id="GO:0005829">
    <property type="term" value="C:cytosol"/>
    <property type="evidence" value="ECO:0007669"/>
    <property type="project" value="TreeGrafter"/>
</dbReference>
<dbReference type="InterPro" id="IPR018060">
    <property type="entry name" value="HTH_AraC"/>
</dbReference>
<protein>
    <submittedName>
        <fullName evidence="5">AraC family transcriptional regulator</fullName>
    </submittedName>
</protein>
<evidence type="ECO:0000313" key="6">
    <source>
        <dbReference type="Proteomes" id="UP001150924"/>
    </source>
</evidence>
<dbReference type="InterPro" id="IPR032687">
    <property type="entry name" value="AraC-type_N"/>
</dbReference>
<dbReference type="Pfam" id="PF12625">
    <property type="entry name" value="Arabinose_bd"/>
    <property type="match status" value="1"/>
</dbReference>
<organism evidence="5 6">
    <name type="scientific">Nannocystis pusilla</name>
    <dbReference type="NCBI Taxonomy" id="889268"/>
    <lineage>
        <taxon>Bacteria</taxon>
        <taxon>Pseudomonadati</taxon>
        <taxon>Myxococcota</taxon>
        <taxon>Polyangia</taxon>
        <taxon>Nannocystales</taxon>
        <taxon>Nannocystaceae</taxon>
        <taxon>Nannocystis</taxon>
    </lineage>
</organism>
<evidence type="ECO:0000313" key="5">
    <source>
        <dbReference type="EMBL" id="MCY1009649.1"/>
    </source>
</evidence>
<dbReference type="PANTHER" id="PTHR47894:SF1">
    <property type="entry name" value="HTH-TYPE TRANSCRIPTIONAL REGULATOR VQSM"/>
    <property type="match status" value="1"/>
</dbReference>
<name>A0A9X3ESS2_9BACT</name>
<dbReference type="PROSITE" id="PS01124">
    <property type="entry name" value="HTH_ARAC_FAMILY_2"/>
    <property type="match status" value="1"/>
</dbReference>
<dbReference type="Gene3D" id="1.10.10.60">
    <property type="entry name" value="Homeodomain-like"/>
    <property type="match status" value="1"/>
</dbReference>
<evidence type="ECO:0000259" key="4">
    <source>
        <dbReference type="PROSITE" id="PS01124"/>
    </source>
</evidence>
<comment type="caution">
    <text evidence="5">The sequence shown here is derived from an EMBL/GenBank/DDBJ whole genome shotgun (WGS) entry which is preliminary data.</text>
</comment>
<feature type="domain" description="HTH araC/xylS-type" evidence="4">
    <location>
        <begin position="245"/>
        <end position="343"/>
    </location>
</feature>
<evidence type="ECO:0000256" key="2">
    <source>
        <dbReference type="ARBA" id="ARBA00023125"/>
    </source>
</evidence>
<dbReference type="SUPFAM" id="SSF46689">
    <property type="entry name" value="Homeodomain-like"/>
    <property type="match status" value="2"/>
</dbReference>
<keyword evidence="2" id="KW-0238">DNA-binding</keyword>
<dbReference type="Proteomes" id="UP001150924">
    <property type="component" value="Unassembled WGS sequence"/>
</dbReference>
<dbReference type="PANTHER" id="PTHR47894">
    <property type="entry name" value="HTH-TYPE TRANSCRIPTIONAL REGULATOR GADX"/>
    <property type="match status" value="1"/>
</dbReference>
<dbReference type="InterPro" id="IPR009057">
    <property type="entry name" value="Homeodomain-like_sf"/>
</dbReference>
<dbReference type="Pfam" id="PF12833">
    <property type="entry name" value="HTH_18"/>
    <property type="match status" value="1"/>
</dbReference>
<dbReference type="AlphaFoldDB" id="A0A9X3ESS2"/>
<gene>
    <name evidence="5" type="ORF">OV079_29610</name>
</gene>
<proteinExistence type="predicted"/>
<evidence type="ECO:0000256" key="1">
    <source>
        <dbReference type="ARBA" id="ARBA00023015"/>
    </source>
</evidence>
<dbReference type="RefSeq" id="WP_267772318.1">
    <property type="nucleotide sequence ID" value="NZ_JAPNKE010000002.1"/>
</dbReference>
<sequence>MGDLQRSLPGPELKLGSFSITGVQMIVAAAAARGLDTQELLDRVGLPEAALVESDGWIPEVVEWRLWDEAARMLRDPLFGLHVGEAVVDSQCPEILYHAARVCPTVGQSLHRLVRFFSVFHRRTRVCLETDGALARFVKDGGTRVVPCPHGTLAVLGNVLLRLRGLLGGPFPLREVWFTHSRPADLDEYERIFAAPVRFDKPCNALICDRAQLDWPLPTRSPKLLELLDRHLADIAGLPADDFLDLVRRDLTEHLHEAALNVAHTAKRLGMSQRTLQRRLQDAGRSFQDLFDDVRRELALRHLAAGNLTICEVASRVGFTDLRAFYRAFKRWTGTAPGQYRAHAHAMA</sequence>
<dbReference type="InterPro" id="IPR020449">
    <property type="entry name" value="Tscrpt_reg_AraC-type_HTH"/>
</dbReference>
<dbReference type="GO" id="GO:0000976">
    <property type="term" value="F:transcription cis-regulatory region binding"/>
    <property type="evidence" value="ECO:0007669"/>
    <property type="project" value="TreeGrafter"/>
</dbReference>
<dbReference type="GO" id="GO:0003700">
    <property type="term" value="F:DNA-binding transcription factor activity"/>
    <property type="evidence" value="ECO:0007669"/>
    <property type="project" value="InterPro"/>
</dbReference>
<dbReference type="SMART" id="SM00342">
    <property type="entry name" value="HTH_ARAC"/>
    <property type="match status" value="1"/>
</dbReference>
<keyword evidence="1" id="KW-0805">Transcription regulation</keyword>